<sequence>MLPLQIHPIKLLMKSINHDLAFNASFFCAKRCICEYIKSGRCSATVEVSLRFSEASNVISRWRCRRSRRSLENQKLNFPYSGLLIISFNALKINLWSLGLLATVLYK</sequence>
<evidence type="ECO:0000313" key="1">
    <source>
        <dbReference type="EMBL" id="KAH0926356.1"/>
    </source>
</evidence>
<comment type="caution">
    <text evidence="1">The sequence shown here is derived from an EMBL/GenBank/DDBJ whole genome shotgun (WGS) entry which is preliminary data.</text>
</comment>
<accession>A0ABQ8DAE9</accession>
<dbReference type="Proteomes" id="UP000824890">
    <property type="component" value="Unassembled WGS sequence"/>
</dbReference>
<keyword evidence="2" id="KW-1185">Reference proteome</keyword>
<name>A0ABQ8DAE9_BRANA</name>
<organism evidence="1 2">
    <name type="scientific">Brassica napus</name>
    <name type="common">Rape</name>
    <dbReference type="NCBI Taxonomy" id="3708"/>
    <lineage>
        <taxon>Eukaryota</taxon>
        <taxon>Viridiplantae</taxon>
        <taxon>Streptophyta</taxon>
        <taxon>Embryophyta</taxon>
        <taxon>Tracheophyta</taxon>
        <taxon>Spermatophyta</taxon>
        <taxon>Magnoliopsida</taxon>
        <taxon>eudicotyledons</taxon>
        <taxon>Gunneridae</taxon>
        <taxon>Pentapetalae</taxon>
        <taxon>rosids</taxon>
        <taxon>malvids</taxon>
        <taxon>Brassicales</taxon>
        <taxon>Brassicaceae</taxon>
        <taxon>Brassiceae</taxon>
        <taxon>Brassica</taxon>
    </lineage>
</organism>
<evidence type="ECO:0000313" key="2">
    <source>
        <dbReference type="Proteomes" id="UP000824890"/>
    </source>
</evidence>
<reference evidence="1 2" key="1">
    <citation type="submission" date="2021-05" db="EMBL/GenBank/DDBJ databases">
        <title>Genome Assembly of Synthetic Allotetraploid Brassica napus Reveals Homoeologous Exchanges between Subgenomes.</title>
        <authorList>
            <person name="Davis J.T."/>
        </authorList>
    </citation>
    <scope>NUCLEOTIDE SEQUENCE [LARGE SCALE GENOMIC DNA]</scope>
    <source>
        <strain evidence="2">cv. Da-Ae</strain>
        <tissue evidence="1">Seedling</tissue>
    </source>
</reference>
<proteinExistence type="predicted"/>
<gene>
    <name evidence="1" type="ORF">HID58_018612</name>
</gene>
<dbReference type="EMBL" id="JAGKQM010000005">
    <property type="protein sequence ID" value="KAH0926356.1"/>
    <property type="molecule type" value="Genomic_DNA"/>
</dbReference>
<protein>
    <submittedName>
        <fullName evidence="1">Uncharacterized protein</fullName>
    </submittedName>
</protein>